<dbReference type="InterPro" id="IPR000184">
    <property type="entry name" value="Bac_surfAg_D15"/>
</dbReference>
<proteinExistence type="predicted"/>
<evidence type="ECO:0000256" key="3">
    <source>
        <dbReference type="SAM" id="SignalP"/>
    </source>
</evidence>
<dbReference type="RefSeq" id="WP_321562134.1">
    <property type="nucleotide sequence ID" value="NZ_CP139558.1"/>
</dbReference>
<keyword evidence="6" id="KW-1185">Reference proteome</keyword>
<dbReference type="Gene3D" id="2.40.160.50">
    <property type="entry name" value="membrane protein fhac: a member of the omp85/tpsb transporter family"/>
    <property type="match status" value="1"/>
</dbReference>
<evidence type="ECO:0000313" key="6">
    <source>
        <dbReference type="Proteomes" id="UP001324380"/>
    </source>
</evidence>
<evidence type="ECO:0000256" key="2">
    <source>
        <dbReference type="ARBA" id="ARBA00023136"/>
    </source>
</evidence>
<organism evidence="5 6">
    <name type="scientific">Mucilaginibacter sabulilitoris</name>
    <dbReference type="NCBI Taxonomy" id="1173583"/>
    <lineage>
        <taxon>Bacteria</taxon>
        <taxon>Pseudomonadati</taxon>
        <taxon>Bacteroidota</taxon>
        <taxon>Sphingobacteriia</taxon>
        <taxon>Sphingobacteriales</taxon>
        <taxon>Sphingobacteriaceae</taxon>
        <taxon>Mucilaginibacter</taxon>
    </lineage>
</organism>
<keyword evidence="3" id="KW-0732">Signal</keyword>
<feature type="signal peptide" evidence="3">
    <location>
        <begin position="1"/>
        <end position="20"/>
    </location>
</feature>
<accession>A0ABZ0TKN7</accession>
<comment type="subcellular location">
    <subcellularLocation>
        <location evidence="1">Membrane</location>
    </subcellularLocation>
</comment>
<feature type="domain" description="Bacterial surface antigen (D15)" evidence="4">
    <location>
        <begin position="612"/>
        <end position="824"/>
    </location>
</feature>
<dbReference type="Proteomes" id="UP001324380">
    <property type="component" value="Chromosome"/>
</dbReference>
<evidence type="ECO:0000313" key="5">
    <source>
        <dbReference type="EMBL" id="WPU92977.1"/>
    </source>
</evidence>
<evidence type="ECO:0000256" key="1">
    <source>
        <dbReference type="ARBA" id="ARBA00004370"/>
    </source>
</evidence>
<reference evidence="5 6" key="1">
    <citation type="submission" date="2023-11" db="EMBL/GenBank/DDBJ databases">
        <title>Analysis of the Genomes of Mucilaginibacter gossypii cycad 4 and M. sabulilitoris SNA2: microbes with the potential for plant growth promotion.</title>
        <authorList>
            <person name="Hirsch A.M."/>
            <person name="Humm E."/>
            <person name="Rubbi M."/>
            <person name="Del Vecchio G."/>
            <person name="Ha S.M."/>
            <person name="Pellegrini M."/>
            <person name="Gunsalus R.P."/>
        </authorList>
    </citation>
    <scope>NUCLEOTIDE SEQUENCE [LARGE SCALE GENOMIC DNA]</scope>
    <source>
        <strain evidence="5 6">SNA2</strain>
    </source>
</reference>
<evidence type="ECO:0000259" key="4">
    <source>
        <dbReference type="Pfam" id="PF01103"/>
    </source>
</evidence>
<gene>
    <name evidence="5" type="ORF">SNE25_27000</name>
</gene>
<sequence length="860" mass="96828">MLKKILITALFLGTAVQVWAQEIEPSAWQKFPDSTVVKVHASYDDVTGIHRWLFGKNYRKEWAMPVKLPVIKLSQVNGGLTPTKEGGGMESKSLRLEDKTGREWVLRSVEKIPDKLLPENLRGTFAVDWVGDEFSGQHPYSALIVPPLARAARVPHANPVIGVVAADPALGQYSKTFVGTVCLLEEREPIGESDNTLKMERELVKSYANRMDGETFLRARLLDLLIGDWDRHEDQWRWATAKNGEDKGKIYTSVPRDRDQVFHLTEGVFPSIAALSWIDPLLDDFDGEIPRVKYSLFKTRFAGAYPDAQMNYTEYMKVVNDFVKAETDEVLEAGLKRLPIENYRFRHDELFAKLKKRRDNIPAAMSQYYKFVYRIIDIRATDKDEQITISDAPDSAMRVTIEKLSKNGKDKGALMDVTYHPGITKEIRLYVSGGEDQITVNTANTPIKLRVVDSTGNKTFDIKQAATKVKVYGPVDNTKFTGNENRVSKHFSSDTANVRFLPTNLYNVWMPLATAALNKDDGFLLGLGFKYTGHDGFRKLPYSTVQQVMITHSFATDAFRVKYNGEWIDAIGKADITLQAYAQAPDNTVNFFGRGNESVLDKSINDYRRFYRTRYDIYQVDPALRWKLGRGTTISAGPSFQYYHLDPASNAGRLISQPSLINSYDSLTTNKDKLHLGALVNFESNHKDNNILPKSGYYLLIRLQGYGGLNNYSRAYGQIRSEFTYYQKLTSNGSIVLSDRVGGGASIGNAAFYQSMFLGGQGNLLGYLQNRFAGQHMVYNNLQARIKLADIASYILPGQFGLMGFYDAGRVWIKDEHSDKWHTGTGGGIFFAPASLTVLQIMAGHSSDGWYPFIGLNFRL</sequence>
<keyword evidence="2" id="KW-0472">Membrane</keyword>
<feature type="chain" id="PRO_5045466986" evidence="3">
    <location>
        <begin position="21"/>
        <end position="860"/>
    </location>
</feature>
<name>A0ABZ0TKN7_9SPHI</name>
<dbReference type="EMBL" id="CP139558">
    <property type="protein sequence ID" value="WPU92977.1"/>
    <property type="molecule type" value="Genomic_DNA"/>
</dbReference>
<dbReference type="Pfam" id="PF01103">
    <property type="entry name" value="Omp85"/>
    <property type="match status" value="1"/>
</dbReference>
<protein>
    <submittedName>
        <fullName evidence="5">BamA/TamA family outer membrane protein</fullName>
    </submittedName>
</protein>